<name>A0A183N192_9TREM</name>
<protein>
    <submittedName>
        <fullName evidence="1">Uncharacterized protein</fullName>
    </submittedName>
</protein>
<dbReference type="Proteomes" id="UP000277204">
    <property type="component" value="Unassembled WGS sequence"/>
</dbReference>
<dbReference type="AlphaFoldDB" id="A0A183N192"/>
<evidence type="ECO:0000313" key="2">
    <source>
        <dbReference type="Proteomes" id="UP000277204"/>
    </source>
</evidence>
<dbReference type="EMBL" id="UZAI01018980">
    <property type="protein sequence ID" value="VDP41816.1"/>
    <property type="molecule type" value="Genomic_DNA"/>
</dbReference>
<proteinExistence type="predicted"/>
<organism evidence="1 2">
    <name type="scientific">Schistosoma margrebowiei</name>
    <dbReference type="NCBI Taxonomy" id="48269"/>
    <lineage>
        <taxon>Eukaryota</taxon>
        <taxon>Metazoa</taxon>
        <taxon>Spiralia</taxon>
        <taxon>Lophotrochozoa</taxon>
        <taxon>Platyhelminthes</taxon>
        <taxon>Trematoda</taxon>
        <taxon>Digenea</taxon>
        <taxon>Strigeidida</taxon>
        <taxon>Schistosomatoidea</taxon>
        <taxon>Schistosomatidae</taxon>
        <taxon>Schistosoma</taxon>
    </lineage>
</organism>
<keyword evidence="2" id="KW-1185">Reference proteome</keyword>
<reference evidence="1 2" key="1">
    <citation type="submission" date="2018-11" db="EMBL/GenBank/DDBJ databases">
        <authorList>
            <consortium name="Pathogen Informatics"/>
        </authorList>
    </citation>
    <scope>NUCLEOTIDE SEQUENCE [LARGE SCALE GENOMIC DNA]</scope>
    <source>
        <strain evidence="1 2">Zambia</strain>
    </source>
</reference>
<gene>
    <name evidence="1" type="ORF">SMRZ_LOCUS22067</name>
</gene>
<accession>A0A183N192</accession>
<sequence length="36" mass="4281">MFKCFKPIFFRTLCVQIEIHYQTKTDQELCLASGKI</sequence>
<evidence type="ECO:0000313" key="1">
    <source>
        <dbReference type="EMBL" id="VDP41816.1"/>
    </source>
</evidence>